<dbReference type="AlphaFoldDB" id="A0A6N8DMC8"/>
<proteinExistence type="predicted"/>
<dbReference type="GO" id="GO:0008168">
    <property type="term" value="F:methyltransferase activity"/>
    <property type="evidence" value="ECO:0007669"/>
    <property type="project" value="UniProtKB-KW"/>
</dbReference>
<dbReference type="RefSeq" id="WP_155446426.1">
    <property type="nucleotide sequence ID" value="NZ_JAOQNR010000012.1"/>
</dbReference>
<evidence type="ECO:0000313" key="2">
    <source>
        <dbReference type="EMBL" id="MTV31742.1"/>
    </source>
</evidence>
<dbReference type="PANTHER" id="PTHR34203">
    <property type="entry name" value="METHYLTRANSFERASE, FKBM FAMILY PROTEIN"/>
    <property type="match status" value="1"/>
</dbReference>
<gene>
    <name evidence="2" type="ORF">GJ654_12155</name>
</gene>
<organism evidence="2 3">
    <name type="scientific">Rhodoblastus acidophilus</name>
    <name type="common">Rhodopseudomonas acidophila</name>
    <dbReference type="NCBI Taxonomy" id="1074"/>
    <lineage>
        <taxon>Bacteria</taxon>
        <taxon>Pseudomonadati</taxon>
        <taxon>Pseudomonadota</taxon>
        <taxon>Alphaproteobacteria</taxon>
        <taxon>Hyphomicrobiales</taxon>
        <taxon>Rhodoblastaceae</taxon>
        <taxon>Rhodoblastus</taxon>
    </lineage>
</organism>
<sequence length="302" mass="33463">MGRPTRAERIRRAAAFLWIKARSRFHRRYRIGAHVIVLPPGHALDKFRAHHPGYERPIEVISGLVAEKYEGLTAIDVGANVGDTAAFMVKDARCRVLCIEGNARFSSLLQQNVRSFCPDAEFELAFIGDCESGAAPVVETGAGTSRIVLGGDTGDAVKLVSLDDVLARRAAFKDAHFLKIDTDGFDPDVLRSGANFISRRRPVIFFEMDPCQPSSPYAKCVEAIEQLLAAGYDTFHVFDNAGTHLMRLTREQSPLLRQLLDYIVLNSRLKKRAVYYYDVCALSGEDRDISDKIVELCAPGTS</sequence>
<dbReference type="NCBIfam" id="TIGR01444">
    <property type="entry name" value="fkbM_fam"/>
    <property type="match status" value="1"/>
</dbReference>
<dbReference type="Pfam" id="PF05050">
    <property type="entry name" value="Methyltransf_21"/>
    <property type="match status" value="1"/>
</dbReference>
<dbReference type="Proteomes" id="UP000439113">
    <property type="component" value="Unassembled WGS sequence"/>
</dbReference>
<dbReference type="PANTHER" id="PTHR34203:SF15">
    <property type="entry name" value="SLL1173 PROTEIN"/>
    <property type="match status" value="1"/>
</dbReference>
<keyword evidence="2" id="KW-0489">Methyltransferase</keyword>
<dbReference type="Gene3D" id="3.40.50.150">
    <property type="entry name" value="Vaccinia Virus protein VP39"/>
    <property type="match status" value="1"/>
</dbReference>
<evidence type="ECO:0000259" key="1">
    <source>
        <dbReference type="Pfam" id="PF05050"/>
    </source>
</evidence>
<comment type="caution">
    <text evidence="2">The sequence shown here is derived from an EMBL/GenBank/DDBJ whole genome shotgun (WGS) entry which is preliminary data.</text>
</comment>
<accession>A0A6N8DMC8</accession>
<feature type="domain" description="Methyltransferase FkbM" evidence="1">
    <location>
        <begin position="76"/>
        <end position="212"/>
    </location>
</feature>
<dbReference type="SUPFAM" id="SSF53335">
    <property type="entry name" value="S-adenosyl-L-methionine-dependent methyltransferases"/>
    <property type="match status" value="1"/>
</dbReference>
<dbReference type="GO" id="GO:0032259">
    <property type="term" value="P:methylation"/>
    <property type="evidence" value="ECO:0007669"/>
    <property type="project" value="UniProtKB-KW"/>
</dbReference>
<reference evidence="2 3" key="1">
    <citation type="submission" date="2019-11" db="EMBL/GenBank/DDBJ databases">
        <title>Whole-genome sequence of a Rhodoblastus acidophilus DSM 142.</title>
        <authorList>
            <person name="Kyndt J.A."/>
            <person name="Meyer T.E."/>
        </authorList>
    </citation>
    <scope>NUCLEOTIDE SEQUENCE [LARGE SCALE GENOMIC DNA]</scope>
    <source>
        <strain evidence="2 3">DSM 142</strain>
    </source>
</reference>
<dbReference type="OrthoDB" id="9814604at2"/>
<name>A0A6N8DMC8_RHOAC</name>
<evidence type="ECO:0000313" key="3">
    <source>
        <dbReference type="Proteomes" id="UP000439113"/>
    </source>
</evidence>
<dbReference type="InterPro" id="IPR029063">
    <property type="entry name" value="SAM-dependent_MTases_sf"/>
</dbReference>
<dbReference type="InterPro" id="IPR052514">
    <property type="entry name" value="SAM-dependent_MTase"/>
</dbReference>
<dbReference type="EMBL" id="WNKS01000010">
    <property type="protein sequence ID" value="MTV31742.1"/>
    <property type="molecule type" value="Genomic_DNA"/>
</dbReference>
<protein>
    <submittedName>
        <fullName evidence="2">FkbM family methyltransferase</fullName>
    </submittedName>
</protein>
<keyword evidence="2" id="KW-0808">Transferase</keyword>
<dbReference type="InterPro" id="IPR006342">
    <property type="entry name" value="FkbM_mtfrase"/>
</dbReference>